<keyword evidence="5" id="KW-1185">Reference proteome</keyword>
<dbReference type="InterPro" id="IPR036691">
    <property type="entry name" value="Endo/exonu/phosph_ase_sf"/>
</dbReference>
<dbReference type="GO" id="GO:0003824">
    <property type="term" value="F:catalytic activity"/>
    <property type="evidence" value="ECO:0007669"/>
    <property type="project" value="InterPro"/>
</dbReference>
<dbReference type="KEGG" id="sfk:KY5_4172c"/>
<evidence type="ECO:0000256" key="1">
    <source>
        <dbReference type="SAM" id="MobiDB-lite"/>
    </source>
</evidence>
<dbReference type="EMBL" id="CP022685">
    <property type="protein sequence ID" value="ATL29190.1"/>
    <property type="molecule type" value="Genomic_DNA"/>
</dbReference>
<evidence type="ECO:0000313" key="4">
    <source>
        <dbReference type="EMBL" id="ATL29190.1"/>
    </source>
</evidence>
<dbReference type="AlphaFoldDB" id="A0A291QBL4"/>
<feature type="transmembrane region" description="Helical" evidence="2">
    <location>
        <begin position="57"/>
        <end position="77"/>
    </location>
</feature>
<dbReference type="Gene3D" id="3.60.10.10">
    <property type="entry name" value="Endonuclease/exonuclease/phosphatase"/>
    <property type="match status" value="1"/>
</dbReference>
<dbReference type="InterPro" id="IPR005135">
    <property type="entry name" value="Endo/exonuclease/phosphatase"/>
</dbReference>
<feature type="domain" description="Endonuclease/exonuclease/phosphatase" evidence="3">
    <location>
        <begin position="118"/>
        <end position="322"/>
    </location>
</feature>
<feature type="transmembrane region" description="Helical" evidence="2">
    <location>
        <begin position="82"/>
        <end position="98"/>
    </location>
</feature>
<keyword evidence="2" id="KW-1133">Transmembrane helix</keyword>
<evidence type="ECO:0000256" key="2">
    <source>
        <dbReference type="SAM" id="Phobius"/>
    </source>
</evidence>
<feature type="region of interest" description="Disordered" evidence="1">
    <location>
        <begin position="332"/>
        <end position="355"/>
    </location>
</feature>
<dbReference type="SUPFAM" id="SSF56219">
    <property type="entry name" value="DNase I-like"/>
    <property type="match status" value="1"/>
</dbReference>
<feature type="compositionally biased region" description="Polar residues" evidence="1">
    <location>
        <begin position="345"/>
        <end position="355"/>
    </location>
</feature>
<evidence type="ECO:0000259" key="3">
    <source>
        <dbReference type="Pfam" id="PF03372"/>
    </source>
</evidence>
<keyword evidence="2" id="KW-0472">Membrane</keyword>
<accession>A0A291QBL4</accession>
<organism evidence="4 5">
    <name type="scientific">Streptomyces formicae</name>
    <dbReference type="NCBI Taxonomy" id="1616117"/>
    <lineage>
        <taxon>Bacteria</taxon>
        <taxon>Bacillati</taxon>
        <taxon>Actinomycetota</taxon>
        <taxon>Actinomycetes</taxon>
        <taxon>Kitasatosporales</taxon>
        <taxon>Streptomycetaceae</taxon>
        <taxon>Streptomyces</taxon>
    </lineage>
</organism>
<dbReference type="Proteomes" id="UP000221011">
    <property type="component" value="Chromosome"/>
</dbReference>
<evidence type="ECO:0000313" key="5">
    <source>
        <dbReference type="Proteomes" id="UP000221011"/>
    </source>
</evidence>
<name>A0A291QBL4_9ACTN</name>
<reference evidence="4 5" key="1">
    <citation type="submission" date="2017-08" db="EMBL/GenBank/DDBJ databases">
        <title>Complete Genome Sequence of Streptomyces formicae KY5, the formicamycin producer.</title>
        <authorList>
            <person name="Holmes N.A."/>
            <person name="Devine R."/>
            <person name="Qin Z."/>
            <person name="Seipke R.F."/>
            <person name="Wilkinson B."/>
            <person name="Hutchings M.I."/>
        </authorList>
    </citation>
    <scope>NUCLEOTIDE SEQUENCE [LARGE SCALE GENOMIC DNA]</scope>
    <source>
        <strain evidence="4 5">KY5</strain>
    </source>
</reference>
<keyword evidence="2" id="KW-0812">Transmembrane</keyword>
<dbReference type="Pfam" id="PF03372">
    <property type="entry name" value="Exo_endo_phos"/>
    <property type="match status" value="1"/>
</dbReference>
<proteinExistence type="predicted"/>
<dbReference type="RefSeq" id="WP_098243734.1">
    <property type="nucleotide sequence ID" value="NZ_CP022685.1"/>
</dbReference>
<gene>
    <name evidence="4" type="ORF">KY5_4172c</name>
</gene>
<sequence length="355" mass="37952">MDTTTAVRDTEDEADREAPRRVHRTAAWAAGLLLAAVSTVIGFRVADSDGFTPVPQVLAFLPWLLVPAGAGLLMAVLARWRVGMLWGVAALGLVAWYMEPYGKADDVKGDAVAELRVLTSNVEFGQGTPGLIRAVREERPDLLFVEECDHACAALLRKELPHADYPYRAAVDANGAEGSVILANVPLKSADGIDATLGMPGAVADVKGHPVRIQLAHPMPPVPREVGLWRSELRKIQEYAATGDGASTIIAGDFNATQDHAAFRDVLDAGLRDAARIAGSSRAPSWPAAAPAPLGAQIDHVLATPDFAARDARFLEIGDTDHRALAVTLTLHKEKKPGHEENKPGHQQNKPATER</sequence>
<feature type="transmembrane region" description="Helical" evidence="2">
    <location>
        <begin position="26"/>
        <end position="45"/>
    </location>
</feature>
<protein>
    <recommendedName>
        <fullName evidence="3">Endonuclease/exonuclease/phosphatase domain-containing protein</fullName>
    </recommendedName>
</protein>